<dbReference type="AlphaFoldDB" id="A0A7C1FMB6"/>
<evidence type="ECO:0000313" key="5">
    <source>
        <dbReference type="EMBL" id="HDX30278.1"/>
    </source>
</evidence>
<dbReference type="InterPro" id="IPR006357">
    <property type="entry name" value="HAD-SF_hydro_IIA"/>
</dbReference>
<comment type="similarity">
    <text evidence="1">Belongs to the HAD-like hydrolase superfamily.</text>
</comment>
<dbReference type="GO" id="GO:0016791">
    <property type="term" value="F:phosphatase activity"/>
    <property type="evidence" value="ECO:0007669"/>
    <property type="project" value="TreeGrafter"/>
</dbReference>
<evidence type="ECO:0000256" key="4">
    <source>
        <dbReference type="PIRSR" id="PIRSR000915-3"/>
    </source>
</evidence>
<feature type="binding site" evidence="3">
    <location>
        <position position="196"/>
    </location>
    <ligand>
        <name>substrate</name>
    </ligand>
</feature>
<sequence>MRVHCEGFVFDLDGTVYLGEAALPGAVEGIAGLRARGKRVLFVSNKPLEPRAKYAAKLTRLGIPTEPEDVITSGYVLGHYLAHHQPTLRYYVIGEENLRQELRSHGLTVVDELLDQDPKEVIDPKGIDAVIVAFDRTLNYRKLNTAYQALMRGARFYATNGDKTCPMPGGAIPDAGGTIAALETMTGRKLELLAGKPSTLTMEVALERLGLPADRCMMIGDRLETDIAMGQAAGMLTAVALTGVSTREDVARMAKPPTFAIERLSELLELIE</sequence>
<feature type="binding site" evidence="4">
    <location>
        <position position="13"/>
    </location>
    <ligand>
        <name>Mg(2+)</name>
        <dbReference type="ChEBI" id="CHEBI:18420"/>
    </ligand>
</feature>
<proteinExistence type="inferred from homology"/>
<evidence type="ECO:0000256" key="1">
    <source>
        <dbReference type="PIRNR" id="PIRNR000915"/>
    </source>
</evidence>
<gene>
    <name evidence="5" type="ORF">ENQ20_02165</name>
</gene>
<reference evidence="5" key="1">
    <citation type="journal article" date="2020" name="mSystems">
        <title>Genome- and Community-Level Interaction Insights into Carbon Utilization and Element Cycling Functions of Hydrothermarchaeota in Hydrothermal Sediment.</title>
        <authorList>
            <person name="Zhou Z."/>
            <person name="Liu Y."/>
            <person name="Xu W."/>
            <person name="Pan J."/>
            <person name="Luo Z.H."/>
            <person name="Li M."/>
        </authorList>
    </citation>
    <scope>NUCLEOTIDE SEQUENCE [LARGE SCALE GENOMIC DNA]</scope>
    <source>
        <strain evidence="5">SpSt-289</strain>
    </source>
</reference>
<comment type="caution">
    <text evidence="5">The sequence shown here is derived from an EMBL/GenBank/DDBJ whole genome shotgun (WGS) entry which is preliminary data.</text>
</comment>
<evidence type="ECO:0000256" key="3">
    <source>
        <dbReference type="PIRSR" id="PIRSR000915-2"/>
    </source>
</evidence>
<dbReference type="SUPFAM" id="SSF56784">
    <property type="entry name" value="HAD-like"/>
    <property type="match status" value="1"/>
</dbReference>
<evidence type="ECO:0000256" key="2">
    <source>
        <dbReference type="PIRSR" id="PIRSR000915-1"/>
    </source>
</evidence>
<keyword evidence="4" id="KW-0479">Metal-binding</keyword>
<protein>
    <submittedName>
        <fullName evidence="5">HAD-IIA family hydrolase</fullName>
    </submittedName>
</protein>
<dbReference type="Pfam" id="PF13344">
    <property type="entry name" value="Hydrolase_6"/>
    <property type="match status" value="1"/>
</dbReference>
<feature type="active site" description="Proton donor" evidence="2">
    <location>
        <position position="13"/>
    </location>
</feature>
<dbReference type="InterPro" id="IPR023214">
    <property type="entry name" value="HAD_sf"/>
</dbReference>
<keyword evidence="5" id="KW-0378">Hydrolase</keyword>
<feature type="active site" description="Nucleophile" evidence="2">
    <location>
        <position position="11"/>
    </location>
</feature>
<dbReference type="NCBIfam" id="TIGR01460">
    <property type="entry name" value="HAD-SF-IIA"/>
    <property type="match status" value="1"/>
</dbReference>
<dbReference type="GO" id="GO:0046872">
    <property type="term" value="F:metal ion binding"/>
    <property type="evidence" value="ECO:0007669"/>
    <property type="project" value="UniProtKB-KW"/>
</dbReference>
<dbReference type="PANTHER" id="PTHR19288:SF46">
    <property type="entry name" value="HALOACID DEHALOGENASE-LIKE HYDROLASE DOMAIN-CONTAINING PROTEIN 2"/>
    <property type="match status" value="1"/>
</dbReference>
<dbReference type="InterPro" id="IPR036412">
    <property type="entry name" value="HAD-like_sf"/>
</dbReference>
<feature type="binding site" evidence="4">
    <location>
        <position position="11"/>
    </location>
    <ligand>
        <name>Mg(2+)</name>
        <dbReference type="ChEBI" id="CHEBI:18420"/>
    </ligand>
</feature>
<keyword evidence="4" id="KW-0460">Magnesium</keyword>
<comment type="cofactor">
    <cofactor evidence="4">
        <name>Mg(2+)</name>
        <dbReference type="ChEBI" id="CHEBI:18420"/>
    </cofactor>
    <text evidence="4">Divalent metal ions. Mg(2+) is the most effective.</text>
</comment>
<dbReference type="EMBL" id="DSMG01000032">
    <property type="protein sequence ID" value="HDX30278.1"/>
    <property type="molecule type" value="Genomic_DNA"/>
</dbReference>
<dbReference type="Pfam" id="PF13242">
    <property type="entry name" value="Hydrolase_like"/>
    <property type="match status" value="1"/>
</dbReference>
<accession>A0A7C1FMB6</accession>
<dbReference type="PIRSF" id="PIRSF000915">
    <property type="entry name" value="PGP-type_phosphatase"/>
    <property type="match status" value="1"/>
</dbReference>
<dbReference type="PANTHER" id="PTHR19288">
    <property type="entry name" value="4-NITROPHENYLPHOSPHATASE-RELATED"/>
    <property type="match status" value="1"/>
</dbReference>
<organism evidence="5">
    <name type="scientific">Caldilinea aerophila</name>
    <dbReference type="NCBI Taxonomy" id="133453"/>
    <lineage>
        <taxon>Bacteria</taxon>
        <taxon>Bacillati</taxon>
        <taxon>Chloroflexota</taxon>
        <taxon>Caldilineae</taxon>
        <taxon>Caldilineales</taxon>
        <taxon>Caldilineaceae</taxon>
        <taxon>Caldilinea</taxon>
    </lineage>
</organism>
<dbReference type="Gene3D" id="3.40.50.1000">
    <property type="entry name" value="HAD superfamily/HAD-like"/>
    <property type="match status" value="2"/>
</dbReference>
<feature type="binding site" evidence="4">
    <location>
        <position position="221"/>
    </location>
    <ligand>
        <name>Mg(2+)</name>
        <dbReference type="ChEBI" id="CHEBI:18420"/>
    </ligand>
</feature>
<dbReference type="GO" id="GO:0005737">
    <property type="term" value="C:cytoplasm"/>
    <property type="evidence" value="ECO:0007669"/>
    <property type="project" value="TreeGrafter"/>
</dbReference>
<name>A0A7C1FMB6_9CHLR</name>